<dbReference type="InterPro" id="IPR012337">
    <property type="entry name" value="RNaseH-like_sf"/>
</dbReference>
<evidence type="ECO:0000259" key="1">
    <source>
        <dbReference type="Pfam" id="PF05699"/>
    </source>
</evidence>
<protein>
    <recommendedName>
        <fullName evidence="1">HAT C-terminal dimerisation domain-containing protein</fullName>
    </recommendedName>
</protein>
<feature type="non-terminal residue" evidence="2">
    <location>
        <position position="1"/>
    </location>
</feature>
<gene>
    <name evidence="2" type="ORF">BT96DRAFT_747142</name>
</gene>
<feature type="non-terminal residue" evidence="2">
    <location>
        <position position="99"/>
    </location>
</feature>
<name>A0A6A4GSL3_9AGAR</name>
<feature type="domain" description="HAT C-terminal dimerisation" evidence="1">
    <location>
        <begin position="26"/>
        <end position="77"/>
    </location>
</feature>
<sequence length="99" mass="11205">SNNDPIQYWTHIASSSPNSIMTAKQTLAEMALDFLSASATSTDVERLFSNSGLIVAKWRYNLTPKHIFQSTMLNNWIRVGNVVPWEACVKKLNTRYGKK</sequence>
<dbReference type="EMBL" id="ML769758">
    <property type="protein sequence ID" value="KAE9388157.1"/>
    <property type="molecule type" value="Genomic_DNA"/>
</dbReference>
<dbReference type="SUPFAM" id="SSF53098">
    <property type="entry name" value="Ribonuclease H-like"/>
    <property type="match status" value="1"/>
</dbReference>
<organism evidence="2 3">
    <name type="scientific">Gymnopus androsaceus JB14</name>
    <dbReference type="NCBI Taxonomy" id="1447944"/>
    <lineage>
        <taxon>Eukaryota</taxon>
        <taxon>Fungi</taxon>
        <taxon>Dikarya</taxon>
        <taxon>Basidiomycota</taxon>
        <taxon>Agaricomycotina</taxon>
        <taxon>Agaricomycetes</taxon>
        <taxon>Agaricomycetidae</taxon>
        <taxon>Agaricales</taxon>
        <taxon>Marasmiineae</taxon>
        <taxon>Omphalotaceae</taxon>
        <taxon>Gymnopus</taxon>
    </lineage>
</organism>
<evidence type="ECO:0000313" key="2">
    <source>
        <dbReference type="EMBL" id="KAE9388157.1"/>
    </source>
</evidence>
<proteinExistence type="predicted"/>
<reference evidence="2" key="1">
    <citation type="journal article" date="2019" name="Environ. Microbiol.">
        <title>Fungal ecological strategies reflected in gene transcription - a case study of two litter decomposers.</title>
        <authorList>
            <person name="Barbi F."/>
            <person name="Kohler A."/>
            <person name="Barry K."/>
            <person name="Baskaran P."/>
            <person name="Daum C."/>
            <person name="Fauchery L."/>
            <person name="Ihrmark K."/>
            <person name="Kuo A."/>
            <person name="LaButti K."/>
            <person name="Lipzen A."/>
            <person name="Morin E."/>
            <person name="Grigoriev I.V."/>
            <person name="Henrissat B."/>
            <person name="Lindahl B."/>
            <person name="Martin F."/>
        </authorList>
    </citation>
    <scope>NUCLEOTIDE SEQUENCE</scope>
    <source>
        <strain evidence="2">JB14</strain>
    </source>
</reference>
<accession>A0A6A4GSL3</accession>
<dbReference type="Proteomes" id="UP000799118">
    <property type="component" value="Unassembled WGS sequence"/>
</dbReference>
<keyword evidence="3" id="KW-1185">Reference proteome</keyword>
<dbReference type="Pfam" id="PF05699">
    <property type="entry name" value="Dimer_Tnp_hAT"/>
    <property type="match status" value="1"/>
</dbReference>
<evidence type="ECO:0000313" key="3">
    <source>
        <dbReference type="Proteomes" id="UP000799118"/>
    </source>
</evidence>
<dbReference type="OrthoDB" id="1715602at2759"/>
<dbReference type="AlphaFoldDB" id="A0A6A4GSL3"/>
<dbReference type="InterPro" id="IPR008906">
    <property type="entry name" value="HATC_C_dom"/>
</dbReference>
<dbReference type="GO" id="GO:0046983">
    <property type="term" value="F:protein dimerization activity"/>
    <property type="evidence" value="ECO:0007669"/>
    <property type="project" value="InterPro"/>
</dbReference>